<reference evidence="2" key="1">
    <citation type="submission" date="2019-02" db="EMBL/GenBank/DDBJ databases">
        <authorList>
            <person name="Pothier F.J."/>
        </authorList>
    </citation>
    <scope>NUCLEOTIDE SEQUENCE</scope>
    <source>
        <strain evidence="2">CI-1B</strain>
    </source>
</reference>
<organism evidence="2 3">
    <name type="scientific">Bradyrhizobium ivorense</name>
    <dbReference type="NCBI Taxonomy" id="2511166"/>
    <lineage>
        <taxon>Bacteria</taxon>
        <taxon>Pseudomonadati</taxon>
        <taxon>Pseudomonadota</taxon>
        <taxon>Alphaproteobacteria</taxon>
        <taxon>Hyphomicrobiales</taxon>
        <taxon>Nitrobacteraceae</taxon>
        <taxon>Bradyrhizobium</taxon>
    </lineage>
</organism>
<dbReference type="InterPro" id="IPR016181">
    <property type="entry name" value="Acyl_CoA_acyltransferase"/>
</dbReference>
<feature type="domain" description="N-acetyltransferase" evidence="1">
    <location>
        <begin position="2"/>
        <end position="142"/>
    </location>
</feature>
<evidence type="ECO:0000313" key="2">
    <source>
        <dbReference type="EMBL" id="VIO76531.1"/>
    </source>
</evidence>
<dbReference type="InterPro" id="IPR000182">
    <property type="entry name" value="GNAT_dom"/>
</dbReference>
<dbReference type="Gene3D" id="3.40.630.30">
    <property type="match status" value="1"/>
</dbReference>
<comment type="caution">
    <text evidence="2">The sequence shown here is derived from an EMBL/GenBank/DDBJ whole genome shotgun (WGS) entry which is preliminary data.</text>
</comment>
<sequence length="142" mass="16237">MYRIREVDPQDDEIAETLDELHQVTFCDGTRVPDFEQGYWWIAFHGAKPVAFAGVVPSTHVANAGYLCRVGVVMQHCGHGLQVRLTRALEARARRVGWSAIVSDTTDRVISANNFIRQGYRLFEPALPWAWPHTLYWRKALI</sequence>
<dbReference type="PROSITE" id="PS51186">
    <property type="entry name" value="GNAT"/>
    <property type="match status" value="1"/>
</dbReference>
<dbReference type="OrthoDB" id="8230331at2"/>
<dbReference type="GO" id="GO:0016747">
    <property type="term" value="F:acyltransferase activity, transferring groups other than amino-acyl groups"/>
    <property type="evidence" value="ECO:0007669"/>
    <property type="project" value="InterPro"/>
</dbReference>
<dbReference type="Pfam" id="PF00583">
    <property type="entry name" value="Acetyltransf_1"/>
    <property type="match status" value="1"/>
</dbReference>
<dbReference type="SUPFAM" id="SSF55729">
    <property type="entry name" value="Acyl-CoA N-acyltransferases (Nat)"/>
    <property type="match status" value="1"/>
</dbReference>
<name>A0A508TQB1_9BRAD</name>
<gene>
    <name evidence="2" type="ORF">CI1B_65190</name>
</gene>
<dbReference type="Proteomes" id="UP000328092">
    <property type="component" value="Unassembled WGS sequence"/>
</dbReference>
<dbReference type="EMBL" id="CAADFC020000028">
    <property type="protein sequence ID" value="VIO76531.1"/>
    <property type="molecule type" value="Genomic_DNA"/>
</dbReference>
<dbReference type="RefSeq" id="WP_139863178.1">
    <property type="nucleotide sequence ID" value="NZ_CAADFC020000028.1"/>
</dbReference>
<evidence type="ECO:0000313" key="3">
    <source>
        <dbReference type="Proteomes" id="UP000328092"/>
    </source>
</evidence>
<accession>A0A508TQB1</accession>
<proteinExistence type="predicted"/>
<keyword evidence="3" id="KW-1185">Reference proteome</keyword>
<dbReference type="AlphaFoldDB" id="A0A508TQB1"/>
<evidence type="ECO:0000259" key="1">
    <source>
        <dbReference type="PROSITE" id="PS51186"/>
    </source>
</evidence>
<dbReference type="CDD" id="cd04301">
    <property type="entry name" value="NAT_SF"/>
    <property type="match status" value="1"/>
</dbReference>
<protein>
    <recommendedName>
        <fullName evidence="1">N-acetyltransferase domain-containing protein</fullName>
    </recommendedName>
</protein>